<gene>
    <name evidence="1" type="ORF">ElyMa_005267500</name>
</gene>
<organism evidence="1 2">
    <name type="scientific">Elysia marginata</name>
    <dbReference type="NCBI Taxonomy" id="1093978"/>
    <lineage>
        <taxon>Eukaryota</taxon>
        <taxon>Metazoa</taxon>
        <taxon>Spiralia</taxon>
        <taxon>Lophotrochozoa</taxon>
        <taxon>Mollusca</taxon>
        <taxon>Gastropoda</taxon>
        <taxon>Heterobranchia</taxon>
        <taxon>Euthyneura</taxon>
        <taxon>Panpulmonata</taxon>
        <taxon>Sacoglossa</taxon>
        <taxon>Placobranchoidea</taxon>
        <taxon>Plakobranchidae</taxon>
        <taxon>Elysia</taxon>
    </lineage>
</organism>
<proteinExistence type="predicted"/>
<reference evidence="1 2" key="1">
    <citation type="journal article" date="2021" name="Elife">
        <title>Chloroplast acquisition without the gene transfer in kleptoplastic sea slugs, Plakobranchus ocellatus.</title>
        <authorList>
            <person name="Maeda T."/>
            <person name="Takahashi S."/>
            <person name="Yoshida T."/>
            <person name="Shimamura S."/>
            <person name="Takaki Y."/>
            <person name="Nagai Y."/>
            <person name="Toyoda A."/>
            <person name="Suzuki Y."/>
            <person name="Arimoto A."/>
            <person name="Ishii H."/>
            <person name="Satoh N."/>
            <person name="Nishiyama T."/>
            <person name="Hasebe M."/>
            <person name="Maruyama T."/>
            <person name="Minagawa J."/>
            <person name="Obokata J."/>
            <person name="Shigenobu S."/>
        </authorList>
    </citation>
    <scope>NUCLEOTIDE SEQUENCE [LARGE SCALE GENOMIC DNA]</scope>
</reference>
<evidence type="ECO:0000313" key="2">
    <source>
        <dbReference type="Proteomes" id="UP000762676"/>
    </source>
</evidence>
<evidence type="ECO:0000313" key="1">
    <source>
        <dbReference type="EMBL" id="GFS27420.1"/>
    </source>
</evidence>
<dbReference type="AlphaFoldDB" id="A0AAV4JYB4"/>
<name>A0AAV4JYB4_9GAST</name>
<accession>A0AAV4JYB4</accession>
<dbReference type="Proteomes" id="UP000762676">
    <property type="component" value="Unassembled WGS sequence"/>
</dbReference>
<sequence>MTLWDTGRSLQDGFQMLQQDYKFQRVDISQRLLLQCQQDNGDEDKTHIGVGPGGDFQAKNNLFENLITGDETWVHLNTPETKRDSSPWLGNIHLSRDQKVESAEVHS</sequence>
<protein>
    <submittedName>
        <fullName evidence="1">Uncharacterized protein</fullName>
    </submittedName>
</protein>
<dbReference type="EMBL" id="BMAT01010514">
    <property type="protein sequence ID" value="GFS27420.1"/>
    <property type="molecule type" value="Genomic_DNA"/>
</dbReference>
<comment type="caution">
    <text evidence="1">The sequence shown here is derived from an EMBL/GenBank/DDBJ whole genome shotgun (WGS) entry which is preliminary data.</text>
</comment>
<keyword evidence="2" id="KW-1185">Reference proteome</keyword>